<feature type="non-terminal residue" evidence="1">
    <location>
        <position position="154"/>
    </location>
</feature>
<dbReference type="Proteomes" id="UP000722050">
    <property type="component" value="Unassembled WGS sequence"/>
</dbReference>
<reference evidence="1" key="1">
    <citation type="submission" date="2020-04" db="EMBL/GenBank/DDBJ databases">
        <title>Deep metagenomics examines the oral microbiome during advanced dental caries in children, revealing novel taxa and co-occurrences with host molecules.</title>
        <authorList>
            <person name="Baker J.L."/>
            <person name="Morton J.T."/>
            <person name="Dinis M."/>
            <person name="Alvarez R."/>
            <person name="Tran N.C."/>
            <person name="Knight R."/>
            <person name="Edlund A."/>
        </authorList>
    </citation>
    <scope>NUCLEOTIDE SEQUENCE</scope>
    <source>
        <strain evidence="1">JCVI_24_bin.8</strain>
    </source>
</reference>
<organism evidence="1 2">
    <name type="scientific">Mogibacterium diversum</name>
    <dbReference type="NCBI Taxonomy" id="114527"/>
    <lineage>
        <taxon>Bacteria</taxon>
        <taxon>Bacillati</taxon>
        <taxon>Bacillota</taxon>
        <taxon>Clostridia</taxon>
        <taxon>Peptostreptococcales</taxon>
        <taxon>Anaerovoracaceae</taxon>
        <taxon>Mogibacterium</taxon>
    </lineage>
</organism>
<protein>
    <submittedName>
        <fullName evidence="1">Uncharacterized protein</fullName>
    </submittedName>
</protein>
<evidence type="ECO:0000313" key="2">
    <source>
        <dbReference type="Proteomes" id="UP000722050"/>
    </source>
</evidence>
<name>A0A930EF28_9FIRM</name>
<dbReference type="EMBL" id="JABZQH010000407">
    <property type="protein sequence ID" value="MBF1353065.1"/>
    <property type="molecule type" value="Genomic_DNA"/>
</dbReference>
<accession>A0A930EF28</accession>
<evidence type="ECO:0000313" key="1">
    <source>
        <dbReference type="EMBL" id="MBF1353065.1"/>
    </source>
</evidence>
<sequence length="154" mass="17854">MTTIFSKEGNMGKVTRSKAARKALESRVQLFLSLVTLNDKRLADNSIEILSGMQTFYKDVYFSLATCGCTETRLAIDPQDSSEQPDRFEQLEQKLIELRRSLGLLRDWKKTLYLVGNDYKIPQIVAEFSRMSETYGRFLKYEKETCKIVSDIWD</sequence>
<comment type="caution">
    <text evidence="1">The sequence shown here is derived from an EMBL/GenBank/DDBJ whole genome shotgun (WGS) entry which is preliminary data.</text>
</comment>
<dbReference type="AlphaFoldDB" id="A0A930EF28"/>
<gene>
    <name evidence="1" type="ORF">HXM71_08160</name>
</gene>
<proteinExistence type="predicted"/>